<dbReference type="GO" id="GO:0016491">
    <property type="term" value="F:oxidoreductase activity"/>
    <property type="evidence" value="ECO:0007669"/>
    <property type="project" value="InterPro"/>
</dbReference>
<keyword evidence="9" id="KW-1185">Reference proteome</keyword>
<dbReference type="OrthoDB" id="308557at2"/>
<protein>
    <recommendedName>
        <fullName evidence="7">Radical SAM core domain-containing protein</fullName>
    </recommendedName>
</protein>
<dbReference type="InterPro" id="IPR023867">
    <property type="entry name" value="Sulphatase_maturase_rSAM"/>
</dbReference>
<dbReference type="RefSeq" id="WP_084560420.1">
    <property type="nucleotide sequence ID" value="NZ_FRCX01000026.1"/>
</dbReference>
<sequence length="418" mass="47304">MNTQVLNFYPSKRAAAVSSVPERELKWDRMEVILKITERCNINCTYCYFFNLQNDDYKQHPAYMSADTIAATASFIAQAAKQGGVQEVQLDLHGGEPMMMKKARFEEMCSVFQEALAGIPKVRIVMQTNATLIDDEWISIFAKYDVGIGISLDGPKEYHDKFRVDHQGRGTYDSTIAGLRKLQAAIADKRLTYGGVGVICVVDPEQDARAIFSHFVHDLGLKTMHFLLPMIDHDNIKPGYKEKMTHYLCELFSAWTELGDPQVTIRYFRRMLALLLGGEKFPESYTKLMANNTAYTIASNGDIGPADDLRNTFPHLFWTGANVRDTTLEEFYRHPEISSHNEAALQRHETCDSCCWSQICDGGDFVGTEAFRYSRSNAFNNPSVYCDTLQALMTKMVEFSVGRGVSFDYIAHRLNQTA</sequence>
<dbReference type="STRING" id="551987.SAMN05192549_12613"/>
<keyword evidence="6" id="KW-0411">Iron-sulfur</keyword>
<keyword evidence="5" id="KW-0408">Iron</keyword>
<evidence type="ECO:0000313" key="9">
    <source>
        <dbReference type="Proteomes" id="UP000184339"/>
    </source>
</evidence>
<dbReference type="InterPro" id="IPR000385">
    <property type="entry name" value="MoaA_NifB_PqqE_Fe-S-bd_CS"/>
</dbReference>
<feature type="domain" description="Radical SAM core" evidence="7">
    <location>
        <begin position="26"/>
        <end position="269"/>
    </location>
</feature>
<keyword evidence="3" id="KW-0949">S-adenosyl-L-methionine</keyword>
<dbReference type="SUPFAM" id="SSF102114">
    <property type="entry name" value="Radical SAM enzymes"/>
    <property type="match status" value="1"/>
</dbReference>
<accession>A0A1M7RER6</accession>
<evidence type="ECO:0000256" key="4">
    <source>
        <dbReference type="ARBA" id="ARBA00022723"/>
    </source>
</evidence>
<organism evidence="8 9">
    <name type="scientific">Duganella sacchari</name>
    <dbReference type="NCBI Taxonomy" id="551987"/>
    <lineage>
        <taxon>Bacteria</taxon>
        <taxon>Pseudomonadati</taxon>
        <taxon>Pseudomonadota</taxon>
        <taxon>Betaproteobacteria</taxon>
        <taxon>Burkholderiales</taxon>
        <taxon>Oxalobacteraceae</taxon>
        <taxon>Telluria group</taxon>
        <taxon>Duganella</taxon>
    </lineage>
</organism>
<evidence type="ECO:0000256" key="2">
    <source>
        <dbReference type="ARBA" id="ARBA00022485"/>
    </source>
</evidence>
<dbReference type="SFLD" id="SFLDG01384">
    <property type="entry name" value="thioether_bond_formation_requi"/>
    <property type="match status" value="1"/>
</dbReference>
<dbReference type="CDD" id="cd01335">
    <property type="entry name" value="Radical_SAM"/>
    <property type="match status" value="1"/>
</dbReference>
<evidence type="ECO:0000313" key="8">
    <source>
        <dbReference type="EMBL" id="SHN44775.1"/>
    </source>
</evidence>
<evidence type="ECO:0000256" key="5">
    <source>
        <dbReference type="ARBA" id="ARBA00023004"/>
    </source>
</evidence>
<dbReference type="Proteomes" id="UP000184339">
    <property type="component" value="Unassembled WGS sequence"/>
</dbReference>
<dbReference type="GO" id="GO:0051539">
    <property type="term" value="F:4 iron, 4 sulfur cluster binding"/>
    <property type="evidence" value="ECO:0007669"/>
    <property type="project" value="UniProtKB-KW"/>
</dbReference>
<proteinExistence type="predicted"/>
<keyword evidence="4" id="KW-0479">Metal-binding</keyword>
<dbReference type="PROSITE" id="PS01305">
    <property type="entry name" value="MOAA_NIFB_PQQE"/>
    <property type="match status" value="1"/>
</dbReference>
<dbReference type="SFLD" id="SFLDG01386">
    <property type="entry name" value="main_SPASM_domain-containing"/>
    <property type="match status" value="1"/>
</dbReference>
<evidence type="ECO:0000259" key="7">
    <source>
        <dbReference type="PROSITE" id="PS51918"/>
    </source>
</evidence>
<keyword evidence="2" id="KW-0004">4Fe-4S</keyword>
<evidence type="ECO:0000256" key="6">
    <source>
        <dbReference type="ARBA" id="ARBA00023014"/>
    </source>
</evidence>
<dbReference type="InterPro" id="IPR007197">
    <property type="entry name" value="rSAM"/>
</dbReference>
<dbReference type="PANTHER" id="PTHR43273">
    <property type="entry name" value="ANAEROBIC SULFATASE-MATURATING ENZYME HOMOLOG ASLB-RELATED"/>
    <property type="match status" value="1"/>
</dbReference>
<gene>
    <name evidence="8" type="ORF">SAMN05192549_12613</name>
</gene>
<evidence type="ECO:0000256" key="1">
    <source>
        <dbReference type="ARBA" id="ARBA00001966"/>
    </source>
</evidence>
<dbReference type="SFLD" id="SFLDG01072">
    <property type="entry name" value="dehydrogenase_like"/>
    <property type="match status" value="1"/>
</dbReference>
<dbReference type="Gene3D" id="3.20.20.70">
    <property type="entry name" value="Aldolase class I"/>
    <property type="match status" value="1"/>
</dbReference>
<dbReference type="InterPro" id="IPR013785">
    <property type="entry name" value="Aldolase_TIM"/>
</dbReference>
<dbReference type="EMBL" id="FRCX01000026">
    <property type="protein sequence ID" value="SHN44775.1"/>
    <property type="molecule type" value="Genomic_DNA"/>
</dbReference>
<reference evidence="9" key="1">
    <citation type="submission" date="2016-11" db="EMBL/GenBank/DDBJ databases">
        <authorList>
            <person name="Varghese N."/>
            <person name="Submissions S."/>
        </authorList>
    </citation>
    <scope>NUCLEOTIDE SEQUENCE [LARGE SCALE GENOMIC DNA]</scope>
    <source>
        <strain evidence="9">Sac-22</strain>
    </source>
</reference>
<dbReference type="SFLD" id="SFLDG01067">
    <property type="entry name" value="SPASM/twitch_domain_containing"/>
    <property type="match status" value="1"/>
</dbReference>
<dbReference type="SFLD" id="SFLDS00029">
    <property type="entry name" value="Radical_SAM"/>
    <property type="match status" value="1"/>
</dbReference>
<dbReference type="PROSITE" id="PS51918">
    <property type="entry name" value="RADICAL_SAM"/>
    <property type="match status" value="1"/>
</dbReference>
<evidence type="ECO:0000256" key="3">
    <source>
        <dbReference type="ARBA" id="ARBA00022691"/>
    </source>
</evidence>
<dbReference type="InterPro" id="IPR058240">
    <property type="entry name" value="rSAM_sf"/>
</dbReference>
<dbReference type="Pfam" id="PF04055">
    <property type="entry name" value="Radical_SAM"/>
    <property type="match status" value="1"/>
</dbReference>
<name>A0A1M7RER6_9BURK</name>
<dbReference type="AlphaFoldDB" id="A0A1M7RER6"/>
<dbReference type="PANTHER" id="PTHR43273:SF8">
    <property type="entry name" value="RADICAL SAM DOMAIN PROTEIN"/>
    <property type="match status" value="1"/>
</dbReference>
<comment type="cofactor">
    <cofactor evidence="1">
        <name>[4Fe-4S] cluster</name>
        <dbReference type="ChEBI" id="CHEBI:49883"/>
    </cofactor>
</comment>
<dbReference type="GO" id="GO:0046872">
    <property type="term" value="F:metal ion binding"/>
    <property type="evidence" value="ECO:0007669"/>
    <property type="project" value="UniProtKB-KW"/>
</dbReference>